<dbReference type="PANTHER" id="PTHR12542">
    <property type="entry name" value="EXOCYST COMPLEX PROTEIN EXO70"/>
    <property type="match status" value="1"/>
</dbReference>
<dbReference type="SUPFAM" id="SSF74788">
    <property type="entry name" value="Cullin repeat-like"/>
    <property type="match status" value="1"/>
</dbReference>
<name>A0A8J8WMR8_CHIOP</name>
<evidence type="ECO:0000313" key="8">
    <source>
        <dbReference type="Proteomes" id="UP000770661"/>
    </source>
</evidence>
<evidence type="ECO:0000259" key="6">
    <source>
        <dbReference type="Pfam" id="PF03081"/>
    </source>
</evidence>
<sequence>MFSMREKLLCLRVRAQGVSRVAFEGAMGAGAGEEGLEDAEVELYLNQGLAAQARRSVSRGDYQAVLSVLAMLRHVTNIQPEYDRLLTNCQTSIRAKFAAIINMLQETCVKALEGFVDSVKSDGERALPKDGTVHQLTSNALIFTEQLLDFAPTLAPILQRDTSLTNALTNLPRNLDATFHAKALLGAYVKRVLVNLGLALVSRSETYSDTTLRAIFRLNNYNYILKTLLNSELLNLVSLIEPQCDKLYNDQIMEQKRLYSQSWSRVLHYLVNHDDVPLSVVQAGKLRDKDRQLIKEKFAGFNKEIEEMSRVQRSYSIPDRELRESLKRDNMEYILPKHQAFHDKYVNVAFTKNTEKYIKYSPADVSSMVDKFFDVAA</sequence>
<dbReference type="Proteomes" id="UP000770661">
    <property type="component" value="Unassembled WGS sequence"/>
</dbReference>
<evidence type="ECO:0000256" key="3">
    <source>
        <dbReference type="ARBA" id="ARBA00022483"/>
    </source>
</evidence>
<dbReference type="GO" id="GO:0006887">
    <property type="term" value="P:exocytosis"/>
    <property type="evidence" value="ECO:0007669"/>
    <property type="project" value="UniProtKB-KW"/>
</dbReference>
<comment type="caution">
    <text evidence="7">The sequence shown here is derived from an EMBL/GenBank/DDBJ whole genome shotgun (WGS) entry which is preliminary data.</text>
</comment>
<evidence type="ECO:0000256" key="2">
    <source>
        <dbReference type="ARBA" id="ARBA00022448"/>
    </source>
</evidence>
<accession>A0A8J8WMR8</accession>
<feature type="domain" description="Exocyst complex subunit Exo70 C-terminal" evidence="6">
    <location>
        <begin position="57"/>
        <end position="370"/>
    </location>
</feature>
<dbReference type="AlphaFoldDB" id="A0A8J8WMR8"/>
<proteinExistence type="inferred from homology"/>
<comment type="function">
    <text evidence="5">Component of the exocyst complex involved in the docking of exocytic vesicles with fusion sites on the plasma membrane.</text>
</comment>
<reference evidence="7" key="1">
    <citation type="submission" date="2020-07" db="EMBL/GenBank/DDBJ databases">
        <title>The High-quality genome of the commercially important snow crab, Chionoecetes opilio.</title>
        <authorList>
            <person name="Jeong J.-H."/>
            <person name="Ryu S."/>
        </authorList>
    </citation>
    <scope>NUCLEOTIDE SEQUENCE</scope>
    <source>
        <strain evidence="7">MADBK_172401_WGS</strain>
        <tissue evidence="7">Digestive gland</tissue>
    </source>
</reference>
<gene>
    <name evidence="7" type="primary">Exoc7</name>
    <name evidence="7" type="ORF">GWK47_003067</name>
</gene>
<protein>
    <recommendedName>
        <fullName evidence="4 5">Exocyst complex component 7</fullName>
    </recommendedName>
    <alternativeName>
        <fullName evidence="5">Exocyst complex component Exo70</fullName>
    </alternativeName>
</protein>
<comment type="similarity">
    <text evidence="1 5">Belongs to the EXO70 family.</text>
</comment>
<dbReference type="GO" id="GO:0000145">
    <property type="term" value="C:exocyst"/>
    <property type="evidence" value="ECO:0007669"/>
    <property type="project" value="InterPro"/>
</dbReference>
<evidence type="ECO:0000313" key="7">
    <source>
        <dbReference type="EMBL" id="KAG0696852.1"/>
    </source>
</evidence>
<dbReference type="InterPro" id="IPR004140">
    <property type="entry name" value="Exo70"/>
</dbReference>
<dbReference type="EMBL" id="JACEEZ010025850">
    <property type="protein sequence ID" value="KAG0696852.1"/>
    <property type="molecule type" value="Genomic_DNA"/>
</dbReference>
<evidence type="ECO:0000256" key="4">
    <source>
        <dbReference type="ARBA" id="ARBA00026169"/>
    </source>
</evidence>
<dbReference type="InterPro" id="IPR016159">
    <property type="entry name" value="Cullin_repeat-like_dom_sf"/>
</dbReference>
<dbReference type="PANTHER" id="PTHR12542:SF41">
    <property type="entry name" value="EXOCYST COMPLEX COMPONENT 7"/>
    <property type="match status" value="1"/>
</dbReference>
<dbReference type="OrthoDB" id="1922221at2759"/>
<dbReference type="Pfam" id="PF03081">
    <property type="entry name" value="Exo70_C"/>
    <property type="match status" value="1"/>
</dbReference>
<evidence type="ECO:0000256" key="5">
    <source>
        <dbReference type="RuleBase" id="RU365026"/>
    </source>
</evidence>
<dbReference type="GO" id="GO:0015031">
    <property type="term" value="P:protein transport"/>
    <property type="evidence" value="ECO:0007669"/>
    <property type="project" value="UniProtKB-KW"/>
</dbReference>
<keyword evidence="3 5" id="KW-0268">Exocytosis</keyword>
<keyword evidence="8" id="KW-1185">Reference proteome</keyword>
<organism evidence="7 8">
    <name type="scientific">Chionoecetes opilio</name>
    <name type="common">Atlantic snow crab</name>
    <name type="synonym">Cancer opilio</name>
    <dbReference type="NCBI Taxonomy" id="41210"/>
    <lineage>
        <taxon>Eukaryota</taxon>
        <taxon>Metazoa</taxon>
        <taxon>Ecdysozoa</taxon>
        <taxon>Arthropoda</taxon>
        <taxon>Crustacea</taxon>
        <taxon>Multicrustacea</taxon>
        <taxon>Malacostraca</taxon>
        <taxon>Eumalacostraca</taxon>
        <taxon>Eucarida</taxon>
        <taxon>Decapoda</taxon>
        <taxon>Pleocyemata</taxon>
        <taxon>Brachyura</taxon>
        <taxon>Eubrachyura</taxon>
        <taxon>Majoidea</taxon>
        <taxon>Majidae</taxon>
        <taxon>Chionoecetes</taxon>
    </lineage>
</organism>
<keyword evidence="2 5" id="KW-0813">Transport</keyword>
<keyword evidence="5" id="KW-0653">Protein transport</keyword>
<dbReference type="GO" id="GO:0005546">
    <property type="term" value="F:phosphatidylinositol-4,5-bisphosphate binding"/>
    <property type="evidence" value="ECO:0007669"/>
    <property type="project" value="InterPro"/>
</dbReference>
<evidence type="ECO:0000256" key="1">
    <source>
        <dbReference type="ARBA" id="ARBA00006756"/>
    </source>
</evidence>
<dbReference type="Gene3D" id="1.20.1280.170">
    <property type="entry name" value="Exocyst complex component Exo70"/>
    <property type="match status" value="1"/>
</dbReference>
<dbReference type="InterPro" id="IPR046364">
    <property type="entry name" value="Exo70_C"/>
</dbReference>